<evidence type="ECO:0008006" key="5">
    <source>
        <dbReference type="Google" id="ProtNLM"/>
    </source>
</evidence>
<dbReference type="AlphaFoldDB" id="A0A1I4QTN7"/>
<protein>
    <recommendedName>
        <fullName evidence="5">Glycine zipper</fullName>
    </recommendedName>
</protein>
<dbReference type="EMBL" id="FOTK01000031">
    <property type="protein sequence ID" value="SFM43442.1"/>
    <property type="molecule type" value="Genomic_DNA"/>
</dbReference>
<organism evidence="3 4">
    <name type="scientific">Methylobacterium pseudosasicola</name>
    <dbReference type="NCBI Taxonomy" id="582667"/>
    <lineage>
        <taxon>Bacteria</taxon>
        <taxon>Pseudomonadati</taxon>
        <taxon>Pseudomonadota</taxon>
        <taxon>Alphaproteobacteria</taxon>
        <taxon>Hyphomicrobiales</taxon>
        <taxon>Methylobacteriaceae</taxon>
        <taxon>Methylobacterium</taxon>
    </lineage>
</organism>
<proteinExistence type="predicted"/>
<keyword evidence="2" id="KW-0812">Transmembrane</keyword>
<feature type="compositionally biased region" description="Basic residues" evidence="1">
    <location>
        <begin position="76"/>
        <end position="94"/>
    </location>
</feature>
<evidence type="ECO:0000313" key="4">
    <source>
        <dbReference type="Proteomes" id="UP000199048"/>
    </source>
</evidence>
<feature type="compositionally biased region" description="Low complexity" evidence="1">
    <location>
        <begin position="102"/>
        <end position="123"/>
    </location>
</feature>
<evidence type="ECO:0000313" key="3">
    <source>
        <dbReference type="EMBL" id="SFM43442.1"/>
    </source>
</evidence>
<keyword evidence="4" id="KW-1185">Reference proteome</keyword>
<sequence>MSNPWIPGSDTMRLVSTVFLLAGLVLAGAPDPARAQSRTTLGVGSGAVAGALVAGPIGAVAGAVVGGFVGNSTERGRRHVRRGRRYGSLRRAPQRRAEADLPRTTGTVARAAPPAATTWKDPH</sequence>
<keyword evidence="2" id="KW-1133">Transmembrane helix</keyword>
<feature type="transmembrane region" description="Helical" evidence="2">
    <location>
        <begin position="45"/>
        <end position="69"/>
    </location>
</feature>
<name>A0A1I4QTN7_9HYPH</name>
<accession>A0A1I4QTN7</accession>
<feature type="region of interest" description="Disordered" evidence="1">
    <location>
        <begin position="75"/>
        <end position="123"/>
    </location>
</feature>
<evidence type="ECO:0000256" key="2">
    <source>
        <dbReference type="SAM" id="Phobius"/>
    </source>
</evidence>
<dbReference type="STRING" id="582667.SAMN05192568_103135"/>
<dbReference type="Proteomes" id="UP000199048">
    <property type="component" value="Unassembled WGS sequence"/>
</dbReference>
<gene>
    <name evidence="3" type="ORF">SAMN05192568_103135</name>
</gene>
<reference evidence="4" key="1">
    <citation type="submission" date="2016-10" db="EMBL/GenBank/DDBJ databases">
        <authorList>
            <person name="Varghese N."/>
            <person name="Submissions S."/>
        </authorList>
    </citation>
    <scope>NUCLEOTIDE SEQUENCE [LARGE SCALE GENOMIC DNA]</scope>
    <source>
        <strain evidence="4">BL36</strain>
    </source>
</reference>
<evidence type="ECO:0000256" key="1">
    <source>
        <dbReference type="SAM" id="MobiDB-lite"/>
    </source>
</evidence>
<keyword evidence="2" id="KW-0472">Membrane</keyword>